<dbReference type="Proteomes" id="UP000001645">
    <property type="component" value="Chromosome 8"/>
</dbReference>
<reference evidence="2" key="2">
    <citation type="submission" date="2025-08" db="UniProtKB">
        <authorList>
            <consortium name="Ensembl"/>
        </authorList>
    </citation>
    <scope>IDENTIFICATION</scope>
</reference>
<dbReference type="AlphaFoldDB" id="A0A803YJR4"/>
<feature type="signal peptide" evidence="1">
    <location>
        <begin position="1"/>
        <end position="18"/>
    </location>
</feature>
<sequence length="109" mass="12521">MLLLCKKLLIMIISTILSDIIQIRYKRFVSSSLPPVAGGTLHSIQPNSKTFILTSTQGPIFRSHLPLHKYMQAALSLIFNEVKIQNHHQDHAEKIRRQWKSLDMAMSRV</sequence>
<keyword evidence="3" id="KW-1185">Reference proteome</keyword>
<keyword evidence="1" id="KW-0732">Signal</keyword>
<organism evidence="2 3">
    <name type="scientific">Meleagris gallopavo</name>
    <name type="common">Wild turkey</name>
    <dbReference type="NCBI Taxonomy" id="9103"/>
    <lineage>
        <taxon>Eukaryota</taxon>
        <taxon>Metazoa</taxon>
        <taxon>Chordata</taxon>
        <taxon>Craniata</taxon>
        <taxon>Vertebrata</taxon>
        <taxon>Euteleostomi</taxon>
        <taxon>Archelosauria</taxon>
        <taxon>Archosauria</taxon>
        <taxon>Dinosauria</taxon>
        <taxon>Saurischia</taxon>
        <taxon>Theropoda</taxon>
        <taxon>Coelurosauria</taxon>
        <taxon>Aves</taxon>
        <taxon>Neognathae</taxon>
        <taxon>Galloanserae</taxon>
        <taxon>Galliformes</taxon>
        <taxon>Phasianidae</taxon>
        <taxon>Meleagridinae</taxon>
        <taxon>Meleagris</taxon>
    </lineage>
</organism>
<proteinExistence type="predicted"/>
<evidence type="ECO:0000256" key="1">
    <source>
        <dbReference type="SAM" id="SignalP"/>
    </source>
</evidence>
<evidence type="ECO:0000313" key="2">
    <source>
        <dbReference type="Ensembl" id="ENSMGAP00000032012.1"/>
    </source>
</evidence>
<accession>A0A803YJR4</accession>
<name>A0A803YJR4_MELGA</name>
<evidence type="ECO:0000313" key="3">
    <source>
        <dbReference type="Proteomes" id="UP000001645"/>
    </source>
</evidence>
<dbReference type="InParanoid" id="A0A803YJR4"/>
<protein>
    <submittedName>
        <fullName evidence="2">Uncharacterized protein</fullName>
    </submittedName>
</protein>
<reference evidence="2 3" key="1">
    <citation type="journal article" date="2010" name="PLoS Biol.">
        <title>Multi-platform next-generation sequencing of the domestic turkey (Meleagris gallopavo): genome assembly and analysis.</title>
        <authorList>
            <person name="Dalloul R.A."/>
            <person name="Long J.A."/>
            <person name="Zimin A.V."/>
            <person name="Aslam L."/>
            <person name="Beal K."/>
            <person name="Blomberg L.A."/>
            <person name="Bouffard P."/>
            <person name="Burt D.W."/>
            <person name="Crasta O."/>
            <person name="Crooijmans R.P."/>
            <person name="Cooper K."/>
            <person name="Coulombe R.A."/>
            <person name="De S."/>
            <person name="Delany M.E."/>
            <person name="Dodgson J.B."/>
            <person name="Dong J.J."/>
            <person name="Evans C."/>
            <person name="Frederickson K.M."/>
            <person name="Flicek P."/>
            <person name="Florea L."/>
            <person name="Folkerts O."/>
            <person name="Groenen M.A."/>
            <person name="Harkins T.T."/>
            <person name="Herrero J."/>
            <person name="Hoffmann S."/>
            <person name="Megens H.J."/>
            <person name="Jiang A."/>
            <person name="de Jong P."/>
            <person name="Kaiser P."/>
            <person name="Kim H."/>
            <person name="Kim K.W."/>
            <person name="Kim S."/>
            <person name="Langenberger D."/>
            <person name="Lee M.K."/>
            <person name="Lee T."/>
            <person name="Mane S."/>
            <person name="Marcais G."/>
            <person name="Marz M."/>
            <person name="McElroy A.P."/>
            <person name="Modise T."/>
            <person name="Nefedov M."/>
            <person name="Notredame C."/>
            <person name="Paton I.R."/>
            <person name="Payne W.S."/>
            <person name="Pertea G."/>
            <person name="Prickett D."/>
            <person name="Puiu D."/>
            <person name="Qioa D."/>
            <person name="Raineri E."/>
            <person name="Ruffier M."/>
            <person name="Salzberg S.L."/>
            <person name="Schatz M.C."/>
            <person name="Scheuring C."/>
            <person name="Schmidt C.J."/>
            <person name="Schroeder S."/>
            <person name="Searle S.M."/>
            <person name="Smith E.J."/>
            <person name="Smith J."/>
            <person name="Sonstegard T.S."/>
            <person name="Stadler P.F."/>
            <person name="Tafer H."/>
            <person name="Tu Z.J."/>
            <person name="Van Tassell C.P."/>
            <person name="Vilella A.J."/>
            <person name="Williams K.P."/>
            <person name="Yorke J.A."/>
            <person name="Zhang L."/>
            <person name="Zhang H.B."/>
            <person name="Zhang X."/>
            <person name="Zhang Y."/>
            <person name="Reed K.M."/>
        </authorList>
    </citation>
    <scope>NUCLEOTIDE SEQUENCE [LARGE SCALE GENOMIC DNA]</scope>
</reference>
<feature type="chain" id="PRO_5032689000" evidence="1">
    <location>
        <begin position="19"/>
        <end position="109"/>
    </location>
</feature>
<dbReference type="Ensembl" id="ENSMGAT00000037342.1">
    <property type="protein sequence ID" value="ENSMGAP00000032012.1"/>
    <property type="gene ID" value="ENSMGAG00000022523.1"/>
</dbReference>
<reference evidence="2" key="3">
    <citation type="submission" date="2025-09" db="UniProtKB">
        <authorList>
            <consortium name="Ensembl"/>
        </authorList>
    </citation>
    <scope>IDENTIFICATION</scope>
</reference>